<name>A0A914RKZ9_PAREQ</name>
<protein>
    <submittedName>
        <fullName evidence="2">Uncharacterized protein</fullName>
    </submittedName>
</protein>
<proteinExistence type="predicted"/>
<dbReference type="AlphaFoldDB" id="A0A914RKZ9"/>
<organism evidence="1 2">
    <name type="scientific">Parascaris equorum</name>
    <name type="common">Equine roundworm</name>
    <dbReference type="NCBI Taxonomy" id="6256"/>
    <lineage>
        <taxon>Eukaryota</taxon>
        <taxon>Metazoa</taxon>
        <taxon>Ecdysozoa</taxon>
        <taxon>Nematoda</taxon>
        <taxon>Chromadorea</taxon>
        <taxon>Rhabditida</taxon>
        <taxon>Spirurina</taxon>
        <taxon>Ascaridomorpha</taxon>
        <taxon>Ascaridoidea</taxon>
        <taxon>Ascarididae</taxon>
        <taxon>Parascaris</taxon>
    </lineage>
</organism>
<sequence length="153" mass="16967">MCNERTWNSDRKSRTEAVKEIFGMSNITDVIGETEFSNETADAGKRTELLTPQNWNRSHQYSCFSDQDQCARGTQCLVGVCVGGGRFNAGFYEGVSCSVFTEKVDCSGIAKEKCAIIGDLCIRHYNASHIGQERSRNICNNGVSVILLLIRNI</sequence>
<dbReference type="Proteomes" id="UP000887564">
    <property type="component" value="Unplaced"/>
</dbReference>
<evidence type="ECO:0000313" key="1">
    <source>
        <dbReference type="Proteomes" id="UP000887564"/>
    </source>
</evidence>
<dbReference type="WBParaSite" id="PEQ_0000696601-mRNA-1">
    <property type="protein sequence ID" value="PEQ_0000696601-mRNA-1"/>
    <property type="gene ID" value="PEQ_0000696601"/>
</dbReference>
<reference evidence="2" key="1">
    <citation type="submission" date="2022-11" db="UniProtKB">
        <authorList>
            <consortium name="WormBaseParasite"/>
        </authorList>
    </citation>
    <scope>IDENTIFICATION</scope>
</reference>
<evidence type="ECO:0000313" key="2">
    <source>
        <dbReference type="WBParaSite" id="PEQ_0000696601-mRNA-1"/>
    </source>
</evidence>
<keyword evidence="1" id="KW-1185">Reference proteome</keyword>
<accession>A0A914RKZ9</accession>